<dbReference type="RefSeq" id="WP_015789913.1">
    <property type="nucleotide sequence ID" value="NC_013158.1"/>
</dbReference>
<dbReference type="Pfam" id="PF26477">
    <property type="entry name" value="DUF8150"/>
    <property type="match status" value="1"/>
</dbReference>
<accession>C7NUI5</accession>
<reference evidence="2 3" key="1">
    <citation type="journal article" date="2009" name="Stand. Genomic Sci.">
        <title>Complete genome sequence of Halorhabdus utahensis type strain (AX-2).</title>
        <authorList>
            <person name="Anderson I."/>
            <person name="Tindall B.J."/>
            <person name="Pomrenke H."/>
            <person name="Goker M."/>
            <person name="Lapidus A."/>
            <person name="Nolan M."/>
            <person name="Copeland A."/>
            <person name="Glavina Del Rio T."/>
            <person name="Chen F."/>
            <person name="Tice H."/>
            <person name="Cheng J.F."/>
            <person name="Lucas S."/>
            <person name="Chertkov O."/>
            <person name="Bruce D."/>
            <person name="Brettin T."/>
            <person name="Detter J.C."/>
            <person name="Han C."/>
            <person name="Goodwin L."/>
            <person name="Land M."/>
            <person name="Hauser L."/>
            <person name="Chang Y.J."/>
            <person name="Jeffries C.D."/>
            <person name="Pitluck S."/>
            <person name="Pati A."/>
            <person name="Mavromatis K."/>
            <person name="Ivanova N."/>
            <person name="Ovchinnikova G."/>
            <person name="Chen A."/>
            <person name="Palaniappan K."/>
            <person name="Chain P."/>
            <person name="Rohde M."/>
            <person name="Bristow J."/>
            <person name="Eisen J.A."/>
            <person name="Markowitz V."/>
            <person name="Hugenholtz P."/>
            <person name="Kyrpides N.C."/>
            <person name="Klenk H.P."/>
        </authorList>
    </citation>
    <scope>NUCLEOTIDE SEQUENCE [LARGE SCALE GENOMIC DNA]</scope>
    <source>
        <strain evidence="3">DSM 12940 / JCM 11049 / AX-2</strain>
    </source>
</reference>
<keyword evidence="3" id="KW-1185">Reference proteome</keyword>
<proteinExistence type="predicted"/>
<protein>
    <submittedName>
        <fullName evidence="2">Uncharacterized protein</fullName>
    </submittedName>
</protein>
<feature type="region of interest" description="Disordered" evidence="1">
    <location>
        <begin position="53"/>
        <end position="80"/>
    </location>
</feature>
<dbReference type="eggNOG" id="arCOG06397">
    <property type="taxonomic scope" value="Archaea"/>
</dbReference>
<gene>
    <name evidence="2" type="ordered locus">Huta_2175</name>
</gene>
<sequence>MTDSSEPLAEKHERNREQRRAEIERWVTYIQENPPDVWGPQLNSLIESQLEEARESGISAEQRERVEQAGREWAEEERKE</sequence>
<evidence type="ECO:0000313" key="3">
    <source>
        <dbReference type="Proteomes" id="UP000002071"/>
    </source>
</evidence>
<dbReference type="OrthoDB" id="210908at2157"/>
<name>C7NUI5_HALUD</name>
<dbReference type="GeneID" id="8384469"/>
<evidence type="ECO:0000313" key="2">
    <source>
        <dbReference type="EMBL" id="ACV12342.1"/>
    </source>
</evidence>
<dbReference type="HOGENOM" id="CLU_195711_0_0_2"/>
<evidence type="ECO:0000256" key="1">
    <source>
        <dbReference type="SAM" id="MobiDB-lite"/>
    </source>
</evidence>
<organism evidence="2 3">
    <name type="scientific">Halorhabdus utahensis (strain DSM 12940 / JCM 11049 / AX-2)</name>
    <dbReference type="NCBI Taxonomy" id="519442"/>
    <lineage>
        <taxon>Archaea</taxon>
        <taxon>Methanobacteriati</taxon>
        <taxon>Methanobacteriota</taxon>
        <taxon>Stenosarchaea group</taxon>
        <taxon>Halobacteria</taxon>
        <taxon>Halobacteriales</taxon>
        <taxon>Haloarculaceae</taxon>
        <taxon>Halorhabdus</taxon>
    </lineage>
</organism>
<dbReference type="InterPro" id="IPR058463">
    <property type="entry name" value="DUF8150"/>
</dbReference>
<dbReference type="Proteomes" id="UP000002071">
    <property type="component" value="Chromosome"/>
</dbReference>
<dbReference type="AlphaFoldDB" id="C7NUI5"/>
<dbReference type="EMBL" id="CP001687">
    <property type="protein sequence ID" value="ACV12342.1"/>
    <property type="molecule type" value="Genomic_DNA"/>
</dbReference>
<dbReference type="KEGG" id="hut:Huta_2175"/>